<protein>
    <submittedName>
        <fullName evidence="2">Acetyltransferase</fullName>
    </submittedName>
</protein>
<gene>
    <name evidence="2" type="primary">130</name>
    <name evidence="2" type="ORF">SEA_VANLEE_130</name>
</gene>
<dbReference type="EMBL" id="MZ028627">
    <property type="protein sequence ID" value="QWS68246.1"/>
    <property type="molecule type" value="Genomic_DNA"/>
</dbReference>
<feature type="compositionally biased region" description="Basic residues" evidence="1">
    <location>
        <begin position="57"/>
        <end position="81"/>
    </location>
</feature>
<evidence type="ECO:0000313" key="3">
    <source>
        <dbReference type="Proteomes" id="UP000683422"/>
    </source>
</evidence>
<proteinExistence type="predicted"/>
<dbReference type="KEGG" id="vg:80020543"/>
<dbReference type="RefSeq" id="YP_010755870.1">
    <property type="nucleotide sequence ID" value="NC_073474.1"/>
</dbReference>
<sequence length="404" mass="44280">MRKPRPLSSRHRDAIRRIASPEGERQYGGRIGDPIRAKKKPPTPDDGHQPDPAAPRPAKKAAAKKTPAKKAAKKVARKPAAKKAPATRQPVRPPSLWSDNELDDRIDALPEGSPERDRLMAEYRRRNPPLPDLSTEARESGGDADADAEIMDLLGPSGTYRTADPPPPPPIPEEHRLSEVSIARVLDGRTTIAEAAEKMSGRYGPYYVRFGTHLGEGSPAARRIPFAIHTGTEGTNDTFIGNGDITFKDRRDGMVVHAGLLQVDDDFKNKGFGGAFQGQLLGFFVANGVRKVEVNAGLEDGGSHWAQPGVRFDDANPHLLADSVDSIAIGADHMLKKGGLSPRGREKLEDVIERMYRVTDLEGRPAMHIDFPTPYELKSLRTADEPDLGDRLMRGRNWHGVLDL</sequence>
<keyword evidence="3" id="KW-1185">Reference proteome</keyword>
<evidence type="ECO:0000256" key="1">
    <source>
        <dbReference type="SAM" id="MobiDB-lite"/>
    </source>
</evidence>
<reference evidence="2" key="1">
    <citation type="submission" date="2021-04" db="EMBL/GenBank/DDBJ databases">
        <authorList>
            <person name="Barnhill K.B."/>
            <person name="Biggs A.M."/>
            <person name="Bland J."/>
            <person name="Choudhary H.M."/>
            <person name="Crogan R.E."/>
            <person name="Finocchiaro A.B."/>
            <person name="Franco V."/>
            <person name="Fuller T.A."/>
            <person name="Hanwacker C.G."/>
            <person name="Howard Z.E."/>
            <person name="Iqbal M."/>
            <person name="Mathew A.M."/>
            <person name="Miller S."/>
            <person name="Padhye S."/>
            <person name="Rainey E."/>
            <person name="Rodriguez A."/>
            <person name="Stewart E."/>
            <person name="Otero L.A."/>
            <person name="Chase M.A."/>
            <person name="Pollenz R.S."/>
            <person name="Garlena R.A."/>
            <person name="Russell D.A."/>
            <person name="Jacobs-Sera D."/>
            <person name="Hatfull G.F."/>
        </authorList>
    </citation>
    <scope>NUCLEOTIDE SEQUENCE</scope>
</reference>
<dbReference type="Proteomes" id="UP000683422">
    <property type="component" value="Segment"/>
</dbReference>
<name>A0A8F2IFH5_9CAUD</name>
<evidence type="ECO:0000313" key="2">
    <source>
        <dbReference type="EMBL" id="QWS68246.1"/>
    </source>
</evidence>
<accession>A0A8F2IFH5</accession>
<feature type="compositionally biased region" description="Basic and acidic residues" evidence="1">
    <location>
        <begin position="103"/>
        <end position="125"/>
    </location>
</feature>
<dbReference type="GeneID" id="80020543"/>
<organism evidence="2 3">
    <name type="scientific">Gordonia phage VanLee</name>
    <dbReference type="NCBI Taxonomy" id="2845816"/>
    <lineage>
        <taxon>Viruses</taxon>
        <taxon>Duplodnaviria</taxon>
        <taxon>Heunggongvirae</taxon>
        <taxon>Uroviricota</taxon>
        <taxon>Caudoviricetes</taxon>
        <taxon>Kruegerviridae</taxon>
        <taxon>Vanleevirus</taxon>
        <taxon>Vanleevirus vanlee</taxon>
    </lineage>
</organism>
<feature type="region of interest" description="Disordered" evidence="1">
    <location>
        <begin position="1"/>
        <end position="143"/>
    </location>
</feature>